<keyword evidence="2" id="KW-0342">GTP-binding</keyword>
<proteinExistence type="predicted"/>
<dbReference type="SUPFAM" id="SSF52540">
    <property type="entry name" value="P-loop containing nucleoside triphosphate hydrolases"/>
    <property type="match status" value="1"/>
</dbReference>
<comment type="caution">
    <text evidence="3">The sequence shown here is derived from an EMBL/GenBank/DDBJ whole genome shotgun (WGS) entry which is preliminary data.</text>
</comment>
<feature type="non-terminal residue" evidence="3">
    <location>
        <position position="112"/>
    </location>
</feature>
<evidence type="ECO:0000313" key="3">
    <source>
        <dbReference type="EMBL" id="CAG8658334.1"/>
    </source>
</evidence>
<dbReference type="Proteomes" id="UP000789570">
    <property type="component" value="Unassembled WGS sequence"/>
</dbReference>
<gene>
    <name evidence="3" type="ORF">FCALED_LOCUS11420</name>
</gene>
<dbReference type="InterPro" id="IPR050100">
    <property type="entry name" value="TRAFAC_GTPase_members"/>
</dbReference>
<name>A0A9N9E3G9_9GLOM</name>
<evidence type="ECO:0000256" key="1">
    <source>
        <dbReference type="ARBA" id="ARBA00022741"/>
    </source>
</evidence>
<dbReference type="GO" id="GO:0005525">
    <property type="term" value="F:GTP binding"/>
    <property type="evidence" value="ECO:0007669"/>
    <property type="project" value="UniProtKB-KW"/>
</dbReference>
<keyword evidence="4" id="KW-1185">Reference proteome</keyword>
<keyword evidence="1" id="KW-0547">Nucleotide-binding</keyword>
<dbReference type="AlphaFoldDB" id="A0A9N9E3G9"/>
<sequence length="112" mass="12428">NGEFKAGISKDSQTREHAHLAYAHGVKQLIVVIKMDKSWSEERCNEIVKEPFTNLVVPEGRVETGVIKAVEGLPGDNIGFNAKSRKFVMYVCSNSKNDPVKEAASFQALVFF</sequence>
<reference evidence="3" key="1">
    <citation type="submission" date="2021-06" db="EMBL/GenBank/DDBJ databases">
        <authorList>
            <person name="Kallberg Y."/>
            <person name="Tangrot J."/>
            <person name="Rosling A."/>
        </authorList>
    </citation>
    <scope>NUCLEOTIDE SEQUENCE</scope>
    <source>
        <strain evidence="3">UK204</strain>
    </source>
</reference>
<dbReference type="InterPro" id="IPR027417">
    <property type="entry name" value="P-loop_NTPase"/>
</dbReference>
<evidence type="ECO:0000256" key="2">
    <source>
        <dbReference type="ARBA" id="ARBA00023134"/>
    </source>
</evidence>
<dbReference type="Gene3D" id="3.40.50.300">
    <property type="entry name" value="P-loop containing nucleotide triphosphate hydrolases"/>
    <property type="match status" value="1"/>
</dbReference>
<dbReference type="EMBL" id="CAJVPQ010004791">
    <property type="protein sequence ID" value="CAG8658334.1"/>
    <property type="molecule type" value="Genomic_DNA"/>
</dbReference>
<protein>
    <submittedName>
        <fullName evidence="3">11682_t:CDS:1</fullName>
    </submittedName>
</protein>
<organism evidence="3 4">
    <name type="scientific">Funneliformis caledonium</name>
    <dbReference type="NCBI Taxonomy" id="1117310"/>
    <lineage>
        <taxon>Eukaryota</taxon>
        <taxon>Fungi</taxon>
        <taxon>Fungi incertae sedis</taxon>
        <taxon>Mucoromycota</taxon>
        <taxon>Glomeromycotina</taxon>
        <taxon>Glomeromycetes</taxon>
        <taxon>Glomerales</taxon>
        <taxon>Glomeraceae</taxon>
        <taxon>Funneliformis</taxon>
    </lineage>
</organism>
<dbReference type="OrthoDB" id="1737073at2759"/>
<accession>A0A9N9E3G9</accession>
<dbReference type="PANTHER" id="PTHR23115">
    <property type="entry name" value="TRANSLATION FACTOR"/>
    <property type="match status" value="1"/>
</dbReference>
<evidence type="ECO:0000313" key="4">
    <source>
        <dbReference type="Proteomes" id="UP000789570"/>
    </source>
</evidence>